<dbReference type="GO" id="GO:0005886">
    <property type="term" value="C:plasma membrane"/>
    <property type="evidence" value="ECO:0007669"/>
    <property type="project" value="TreeGrafter"/>
</dbReference>
<evidence type="ECO:0000259" key="13">
    <source>
        <dbReference type="PROSITE" id="PS50885"/>
    </source>
</evidence>
<accession>A0A5C8KRJ4</accession>
<dbReference type="PRINTS" id="PR00344">
    <property type="entry name" value="BCTRLSENSOR"/>
</dbReference>
<dbReference type="Gene3D" id="1.10.287.130">
    <property type="match status" value="1"/>
</dbReference>
<dbReference type="SUPFAM" id="SSF55874">
    <property type="entry name" value="ATPase domain of HSP90 chaperone/DNA topoisomerase II/histidine kinase"/>
    <property type="match status" value="1"/>
</dbReference>
<evidence type="ECO:0000313" key="14">
    <source>
        <dbReference type="EMBL" id="TXK62555.1"/>
    </source>
</evidence>
<comment type="subcellular location">
    <subcellularLocation>
        <location evidence="2">Membrane</location>
    </subcellularLocation>
</comment>
<feature type="transmembrane region" description="Helical" evidence="11">
    <location>
        <begin position="137"/>
        <end position="159"/>
    </location>
</feature>
<dbReference type="CDD" id="cd06225">
    <property type="entry name" value="HAMP"/>
    <property type="match status" value="1"/>
</dbReference>
<dbReference type="PANTHER" id="PTHR45436">
    <property type="entry name" value="SENSOR HISTIDINE KINASE YKOH"/>
    <property type="match status" value="1"/>
</dbReference>
<dbReference type="CDD" id="cd00082">
    <property type="entry name" value="HisKA"/>
    <property type="match status" value="1"/>
</dbReference>
<keyword evidence="15" id="KW-1185">Reference proteome</keyword>
<dbReference type="InterPro" id="IPR036890">
    <property type="entry name" value="HATPase_C_sf"/>
</dbReference>
<protein>
    <recommendedName>
        <fullName evidence="3">histidine kinase</fullName>
        <ecNumber evidence="3">2.7.13.3</ecNumber>
    </recommendedName>
</protein>
<dbReference type="SMART" id="SM00388">
    <property type="entry name" value="HisKA"/>
    <property type="match status" value="1"/>
</dbReference>
<dbReference type="Pfam" id="PF02518">
    <property type="entry name" value="HATPase_c"/>
    <property type="match status" value="1"/>
</dbReference>
<evidence type="ECO:0000313" key="15">
    <source>
        <dbReference type="Proteomes" id="UP000321248"/>
    </source>
</evidence>
<evidence type="ECO:0000256" key="10">
    <source>
        <dbReference type="ARBA" id="ARBA00023136"/>
    </source>
</evidence>
<evidence type="ECO:0000256" key="6">
    <source>
        <dbReference type="ARBA" id="ARBA00022692"/>
    </source>
</evidence>
<reference evidence="14 15" key="1">
    <citation type="submission" date="2019-08" db="EMBL/GenBank/DDBJ databases">
        <authorList>
            <person name="Karlyshev A.V."/>
        </authorList>
    </citation>
    <scope>NUCLEOTIDE SEQUENCE [LARGE SCALE GENOMIC DNA]</scope>
    <source>
        <strain evidence="14 15">Alg18-2.2</strain>
    </source>
</reference>
<dbReference type="Pfam" id="PF00512">
    <property type="entry name" value="HisKA"/>
    <property type="match status" value="1"/>
</dbReference>
<dbReference type="CDD" id="cd00075">
    <property type="entry name" value="HATPase"/>
    <property type="match status" value="1"/>
</dbReference>
<evidence type="ECO:0000259" key="12">
    <source>
        <dbReference type="PROSITE" id="PS50109"/>
    </source>
</evidence>
<dbReference type="Gene3D" id="3.30.565.10">
    <property type="entry name" value="Histidine kinase-like ATPase, C-terminal domain"/>
    <property type="match status" value="1"/>
</dbReference>
<evidence type="ECO:0000256" key="7">
    <source>
        <dbReference type="ARBA" id="ARBA00022777"/>
    </source>
</evidence>
<dbReference type="InterPro" id="IPR036097">
    <property type="entry name" value="HisK_dim/P_sf"/>
</dbReference>
<feature type="domain" description="Histidine kinase" evidence="12">
    <location>
        <begin position="223"/>
        <end position="427"/>
    </location>
</feature>
<dbReference type="InterPro" id="IPR050428">
    <property type="entry name" value="TCS_sensor_his_kinase"/>
</dbReference>
<dbReference type="PROSITE" id="PS50885">
    <property type="entry name" value="HAMP"/>
    <property type="match status" value="1"/>
</dbReference>
<evidence type="ECO:0000256" key="9">
    <source>
        <dbReference type="ARBA" id="ARBA00023012"/>
    </source>
</evidence>
<dbReference type="Gene3D" id="6.10.340.10">
    <property type="match status" value="1"/>
</dbReference>
<dbReference type="OrthoDB" id="9121563at2"/>
<evidence type="ECO:0000256" key="3">
    <source>
        <dbReference type="ARBA" id="ARBA00012438"/>
    </source>
</evidence>
<evidence type="ECO:0000256" key="8">
    <source>
        <dbReference type="ARBA" id="ARBA00022989"/>
    </source>
</evidence>
<feature type="domain" description="HAMP" evidence="13">
    <location>
        <begin position="162"/>
        <end position="215"/>
    </location>
</feature>
<gene>
    <name evidence="14" type="ORF">FU658_07300</name>
</gene>
<keyword evidence="6 11" id="KW-0812">Transmembrane</keyword>
<dbReference type="SMART" id="SM00304">
    <property type="entry name" value="HAMP"/>
    <property type="match status" value="1"/>
</dbReference>
<evidence type="ECO:0000256" key="2">
    <source>
        <dbReference type="ARBA" id="ARBA00004370"/>
    </source>
</evidence>
<keyword evidence="9" id="KW-0902">Two-component regulatory system</keyword>
<keyword evidence="5" id="KW-0808">Transferase</keyword>
<dbReference type="InterPro" id="IPR003661">
    <property type="entry name" value="HisK_dim/P_dom"/>
</dbReference>
<dbReference type="SMART" id="SM00387">
    <property type="entry name" value="HATPase_c"/>
    <property type="match status" value="1"/>
</dbReference>
<name>A0A5C8KRJ4_9GAMM</name>
<dbReference type="EC" id="2.7.13.3" evidence="3"/>
<dbReference type="InterPro" id="IPR003594">
    <property type="entry name" value="HATPase_dom"/>
</dbReference>
<sequence length="428" mass="48025">MQFRRRLRSRIILSFLLLGTGLTGLFAISTLYLRDWLENQLIGEALTQNLEDYAESFYLDPELVGAPFEKIQGFLYSQRRFANVPMEWRDLPDGVHELVERDGEGGQRVYKLAVRKDPEYWFFLKYDTTQEQRTQHLLAIALPAAVLLFAVLSFVLGVWASSRVISPVRDLARRLRSLQETDRPTKLAPAFADDEVGELATALDEYAERLTEVVQRDREFNADVSHELRTPLAVIRGATELIQTTPDLSEKMQLRLERISRAEQQCTHLITALLMLSRSERGSGTTDVRQLAEQLAEANRIQMGGKPVEVVVEGEESALVEAPEAVLSVALGNLIGNACKYTTEGEVRIRVEPHRVIIDDTGPGISAEDAERLFERGYRGSAAGATKGGGIGLAIVRRLCDLHRWQVKLVPRDPHGATAVLDFRPPRI</sequence>
<dbReference type="AlphaFoldDB" id="A0A5C8KRJ4"/>
<comment type="caution">
    <text evidence="14">The sequence shown here is derived from an EMBL/GenBank/DDBJ whole genome shotgun (WGS) entry which is preliminary data.</text>
</comment>
<keyword evidence="10 11" id="KW-0472">Membrane</keyword>
<organism evidence="14 15">
    <name type="scientific">Alkalisalibacterium limincola</name>
    <dbReference type="NCBI Taxonomy" id="2699169"/>
    <lineage>
        <taxon>Bacteria</taxon>
        <taxon>Pseudomonadati</taxon>
        <taxon>Pseudomonadota</taxon>
        <taxon>Gammaproteobacteria</taxon>
        <taxon>Lysobacterales</taxon>
        <taxon>Lysobacteraceae</taxon>
        <taxon>Alkalisalibacterium</taxon>
    </lineage>
</organism>
<evidence type="ECO:0000256" key="1">
    <source>
        <dbReference type="ARBA" id="ARBA00000085"/>
    </source>
</evidence>
<evidence type="ECO:0000256" key="4">
    <source>
        <dbReference type="ARBA" id="ARBA00022553"/>
    </source>
</evidence>
<dbReference type="GO" id="GO:0000155">
    <property type="term" value="F:phosphorelay sensor kinase activity"/>
    <property type="evidence" value="ECO:0007669"/>
    <property type="project" value="InterPro"/>
</dbReference>
<dbReference type="InterPro" id="IPR003660">
    <property type="entry name" value="HAMP_dom"/>
</dbReference>
<keyword evidence="7 14" id="KW-0418">Kinase</keyword>
<keyword evidence="8 11" id="KW-1133">Transmembrane helix</keyword>
<comment type="catalytic activity">
    <reaction evidence="1">
        <text>ATP + protein L-histidine = ADP + protein N-phospho-L-histidine.</text>
        <dbReference type="EC" id="2.7.13.3"/>
    </reaction>
</comment>
<dbReference type="InterPro" id="IPR005467">
    <property type="entry name" value="His_kinase_dom"/>
</dbReference>
<dbReference type="RefSeq" id="WP_147891478.1">
    <property type="nucleotide sequence ID" value="NZ_VRTS01000004.1"/>
</dbReference>
<keyword evidence="4" id="KW-0597">Phosphoprotein</keyword>
<dbReference type="EMBL" id="VRTS01000004">
    <property type="protein sequence ID" value="TXK62555.1"/>
    <property type="molecule type" value="Genomic_DNA"/>
</dbReference>
<dbReference type="Pfam" id="PF00672">
    <property type="entry name" value="HAMP"/>
    <property type="match status" value="1"/>
</dbReference>
<dbReference type="InterPro" id="IPR004358">
    <property type="entry name" value="Sig_transdc_His_kin-like_C"/>
</dbReference>
<dbReference type="PROSITE" id="PS50109">
    <property type="entry name" value="HIS_KIN"/>
    <property type="match status" value="1"/>
</dbReference>
<evidence type="ECO:0000256" key="11">
    <source>
        <dbReference type="SAM" id="Phobius"/>
    </source>
</evidence>
<dbReference type="Proteomes" id="UP000321248">
    <property type="component" value="Unassembled WGS sequence"/>
</dbReference>
<dbReference type="PANTHER" id="PTHR45436:SF16">
    <property type="entry name" value="HISTIDINE KINASE"/>
    <property type="match status" value="1"/>
</dbReference>
<proteinExistence type="predicted"/>
<evidence type="ECO:0000256" key="5">
    <source>
        <dbReference type="ARBA" id="ARBA00022679"/>
    </source>
</evidence>
<dbReference type="SUPFAM" id="SSF47384">
    <property type="entry name" value="Homodimeric domain of signal transducing histidine kinase"/>
    <property type="match status" value="1"/>
</dbReference>